<dbReference type="VEuPathDB" id="FungiDB:MAPG_02204"/>
<dbReference type="AlphaFoldDB" id="A0A0C4DQQ8"/>
<feature type="compositionally biased region" description="Polar residues" evidence="1">
    <location>
        <begin position="210"/>
        <end position="221"/>
    </location>
</feature>
<dbReference type="EMBL" id="GL876967">
    <property type="protein sequence ID" value="KLU83139.1"/>
    <property type="molecule type" value="Genomic_DNA"/>
</dbReference>
<reference evidence="2" key="2">
    <citation type="submission" date="2010-05" db="EMBL/GenBank/DDBJ databases">
        <title>The Genome Sequence of Magnaporthe poae strain ATCC 64411.</title>
        <authorList>
            <consortium name="The Broad Institute Genome Sequencing Platform"/>
            <consortium name="Broad Institute Genome Sequencing Center for Infectious Disease"/>
            <person name="Ma L.-J."/>
            <person name="Dead R."/>
            <person name="Young S."/>
            <person name="Zeng Q."/>
            <person name="Koehrsen M."/>
            <person name="Alvarado L."/>
            <person name="Berlin A."/>
            <person name="Chapman S.B."/>
            <person name="Chen Z."/>
            <person name="Freedman E."/>
            <person name="Gellesch M."/>
            <person name="Goldberg J."/>
            <person name="Griggs A."/>
            <person name="Gujja S."/>
            <person name="Heilman E.R."/>
            <person name="Heiman D."/>
            <person name="Hepburn T."/>
            <person name="Howarth C."/>
            <person name="Jen D."/>
            <person name="Larson L."/>
            <person name="Mehta T."/>
            <person name="Neiman D."/>
            <person name="Pearson M."/>
            <person name="Roberts A."/>
            <person name="Saif S."/>
            <person name="Shea T."/>
            <person name="Shenoy N."/>
            <person name="Sisk P."/>
            <person name="Stolte C."/>
            <person name="Sykes S."/>
            <person name="Walk T."/>
            <person name="White J."/>
            <person name="Yandava C."/>
            <person name="Haas B."/>
            <person name="Nusbaum C."/>
            <person name="Birren B."/>
        </authorList>
    </citation>
    <scope>NUCLEOTIDE SEQUENCE</scope>
    <source>
        <strain evidence="2">ATCC 64411</strain>
    </source>
</reference>
<accession>A0A0C4DQQ8</accession>
<protein>
    <submittedName>
        <fullName evidence="2 3">Uncharacterized protein</fullName>
    </submittedName>
</protein>
<sequence length="221" mass="24479">MPPTPAGLGQVREHHAHHQQAAFMVGPGNSEVMVSIVHPGSICTERPNWVDFDKFWDDSGSASAHTDKLQPWGALTERPPPTFYDCRLALAANLFFVGPPSVCRSWGGNAPDWDMFNEEPTLHNWAATTGANMANTETTAWKKHEEDARKVFISESSRSAKERYYRGRSLSRPRNGVIPWRLDLDDASLRCDAGISLPGVAQDTKEETSRSPIQSPQIQPG</sequence>
<evidence type="ECO:0000256" key="1">
    <source>
        <dbReference type="SAM" id="MobiDB-lite"/>
    </source>
</evidence>
<reference evidence="2" key="3">
    <citation type="submission" date="2011-03" db="EMBL/GenBank/DDBJ databases">
        <title>Annotation of Magnaporthe poae ATCC 64411.</title>
        <authorList>
            <person name="Ma L.-J."/>
            <person name="Dead R."/>
            <person name="Young S.K."/>
            <person name="Zeng Q."/>
            <person name="Gargeya S."/>
            <person name="Fitzgerald M."/>
            <person name="Haas B."/>
            <person name="Abouelleil A."/>
            <person name="Alvarado L."/>
            <person name="Arachchi H.M."/>
            <person name="Berlin A."/>
            <person name="Brown A."/>
            <person name="Chapman S.B."/>
            <person name="Chen Z."/>
            <person name="Dunbar C."/>
            <person name="Freedman E."/>
            <person name="Gearin G."/>
            <person name="Gellesch M."/>
            <person name="Goldberg J."/>
            <person name="Griggs A."/>
            <person name="Gujja S."/>
            <person name="Heiman D."/>
            <person name="Howarth C."/>
            <person name="Larson L."/>
            <person name="Lui A."/>
            <person name="MacDonald P.J.P."/>
            <person name="Mehta T."/>
            <person name="Montmayeur A."/>
            <person name="Murphy C."/>
            <person name="Neiman D."/>
            <person name="Pearson M."/>
            <person name="Priest M."/>
            <person name="Roberts A."/>
            <person name="Saif S."/>
            <person name="Shea T."/>
            <person name="Shenoy N."/>
            <person name="Sisk P."/>
            <person name="Stolte C."/>
            <person name="Sykes S."/>
            <person name="Yandava C."/>
            <person name="Wortman J."/>
            <person name="Nusbaum C."/>
            <person name="Birren B."/>
        </authorList>
    </citation>
    <scope>NUCLEOTIDE SEQUENCE</scope>
    <source>
        <strain evidence="2">ATCC 64411</strain>
    </source>
</reference>
<proteinExistence type="predicted"/>
<evidence type="ECO:0000313" key="4">
    <source>
        <dbReference type="Proteomes" id="UP000011715"/>
    </source>
</evidence>
<keyword evidence="4" id="KW-1185">Reference proteome</keyword>
<gene>
    <name evidence="2" type="ORF">MAPG_02204</name>
</gene>
<reference evidence="3" key="5">
    <citation type="submission" date="2015-06" db="UniProtKB">
        <authorList>
            <consortium name="EnsemblFungi"/>
        </authorList>
    </citation>
    <scope>IDENTIFICATION</scope>
    <source>
        <strain evidence="3">ATCC 64411</strain>
    </source>
</reference>
<evidence type="ECO:0000313" key="2">
    <source>
        <dbReference type="EMBL" id="KLU83139.1"/>
    </source>
</evidence>
<reference evidence="3" key="4">
    <citation type="journal article" date="2015" name="G3 (Bethesda)">
        <title>Genome sequences of three phytopathogenic species of the Magnaporthaceae family of fungi.</title>
        <authorList>
            <person name="Okagaki L.H."/>
            <person name="Nunes C.C."/>
            <person name="Sailsbery J."/>
            <person name="Clay B."/>
            <person name="Brown D."/>
            <person name="John T."/>
            <person name="Oh Y."/>
            <person name="Young N."/>
            <person name="Fitzgerald M."/>
            <person name="Haas B.J."/>
            <person name="Zeng Q."/>
            <person name="Young S."/>
            <person name="Adiconis X."/>
            <person name="Fan L."/>
            <person name="Levin J.Z."/>
            <person name="Mitchell T.K."/>
            <person name="Okubara P.A."/>
            <person name="Farman M.L."/>
            <person name="Kohn L.M."/>
            <person name="Birren B."/>
            <person name="Ma L.-J."/>
            <person name="Dean R.A."/>
        </authorList>
    </citation>
    <scope>NUCLEOTIDE SEQUENCE</scope>
    <source>
        <strain evidence="3">ATCC 64411 / 73-15</strain>
    </source>
</reference>
<evidence type="ECO:0000313" key="3">
    <source>
        <dbReference type="EnsemblFungi" id="MAPG_02204T0"/>
    </source>
</evidence>
<reference evidence="4" key="1">
    <citation type="submission" date="2010-05" db="EMBL/GenBank/DDBJ databases">
        <title>The genome sequence of Magnaporthe poae strain ATCC 64411.</title>
        <authorList>
            <person name="Ma L.-J."/>
            <person name="Dead R."/>
            <person name="Young S."/>
            <person name="Zeng Q."/>
            <person name="Koehrsen M."/>
            <person name="Alvarado L."/>
            <person name="Berlin A."/>
            <person name="Chapman S.B."/>
            <person name="Chen Z."/>
            <person name="Freedman E."/>
            <person name="Gellesch M."/>
            <person name="Goldberg J."/>
            <person name="Griggs A."/>
            <person name="Gujja S."/>
            <person name="Heilman E.R."/>
            <person name="Heiman D."/>
            <person name="Hepburn T."/>
            <person name="Howarth C."/>
            <person name="Jen D."/>
            <person name="Larson L."/>
            <person name="Mehta T."/>
            <person name="Neiman D."/>
            <person name="Pearson M."/>
            <person name="Roberts A."/>
            <person name="Saif S."/>
            <person name="Shea T."/>
            <person name="Shenoy N."/>
            <person name="Sisk P."/>
            <person name="Stolte C."/>
            <person name="Sykes S."/>
            <person name="Walk T."/>
            <person name="White J."/>
            <person name="Yandava C."/>
            <person name="Haas B."/>
            <person name="Nusbaum C."/>
            <person name="Birren B."/>
        </authorList>
    </citation>
    <scope>NUCLEOTIDE SEQUENCE [LARGE SCALE GENOMIC DNA]</scope>
    <source>
        <strain evidence="4">ATCC 64411 / 73-15</strain>
    </source>
</reference>
<name>A0A0C4DQQ8_MAGP6</name>
<dbReference type="EMBL" id="ADBL01000564">
    <property type="status" value="NOT_ANNOTATED_CDS"/>
    <property type="molecule type" value="Genomic_DNA"/>
</dbReference>
<dbReference type="Proteomes" id="UP000011715">
    <property type="component" value="Unassembled WGS sequence"/>
</dbReference>
<dbReference type="EnsemblFungi" id="MAPG_02204T0">
    <property type="protein sequence ID" value="MAPG_02204T0"/>
    <property type="gene ID" value="MAPG_02204"/>
</dbReference>
<organism evidence="3 4">
    <name type="scientific">Magnaporthiopsis poae (strain ATCC 64411 / 73-15)</name>
    <name type="common">Kentucky bluegrass fungus</name>
    <name type="synonym">Magnaporthe poae</name>
    <dbReference type="NCBI Taxonomy" id="644358"/>
    <lineage>
        <taxon>Eukaryota</taxon>
        <taxon>Fungi</taxon>
        <taxon>Dikarya</taxon>
        <taxon>Ascomycota</taxon>
        <taxon>Pezizomycotina</taxon>
        <taxon>Sordariomycetes</taxon>
        <taxon>Sordariomycetidae</taxon>
        <taxon>Magnaporthales</taxon>
        <taxon>Magnaporthaceae</taxon>
        <taxon>Magnaporthiopsis</taxon>
    </lineage>
</organism>
<feature type="region of interest" description="Disordered" evidence="1">
    <location>
        <begin position="197"/>
        <end position="221"/>
    </location>
</feature>